<sequence>MHKNPRNPISRLFQILYKSSSTDLKNPTKEHKTMAKFSSSRGQKKIIGMKKLNAVVKQLQKSLLMVKKPNSYHRKYVPEDVEEGHFAVMATGGDERRRFVVPLRFLNQPAFVILLEQAAEEFGFNPEGVLTIPCSPSELERILAEESGYQED</sequence>
<evidence type="ECO:0000313" key="2">
    <source>
        <dbReference type="EMBL" id="OAY38077.1"/>
    </source>
</evidence>
<evidence type="ECO:0008006" key="4">
    <source>
        <dbReference type="Google" id="ProtNLM"/>
    </source>
</evidence>
<dbReference type="PANTHER" id="PTHR31374:SF16">
    <property type="entry name" value="AUXIN-RESPONSIVE FAMILY PROTEIN"/>
    <property type="match status" value="1"/>
</dbReference>
<dbReference type="AlphaFoldDB" id="A0A2C9V2P3"/>
<keyword evidence="3" id="KW-1185">Reference proteome</keyword>
<evidence type="ECO:0000256" key="1">
    <source>
        <dbReference type="ARBA" id="ARBA00006974"/>
    </source>
</evidence>
<reference evidence="3" key="1">
    <citation type="journal article" date="2016" name="Nat. Biotechnol.">
        <title>Sequencing wild and cultivated cassava and related species reveals extensive interspecific hybridization and genetic diversity.</title>
        <authorList>
            <person name="Bredeson J.V."/>
            <person name="Lyons J.B."/>
            <person name="Prochnik S.E."/>
            <person name="Wu G.A."/>
            <person name="Ha C.M."/>
            <person name="Edsinger-Gonzales E."/>
            <person name="Grimwood J."/>
            <person name="Schmutz J."/>
            <person name="Rabbi I.Y."/>
            <person name="Egesi C."/>
            <person name="Nauluvula P."/>
            <person name="Lebot V."/>
            <person name="Ndunguru J."/>
            <person name="Mkamilo G."/>
            <person name="Bart R.S."/>
            <person name="Setter T.L."/>
            <person name="Gleadow R.M."/>
            <person name="Kulakow P."/>
            <person name="Ferguson M.E."/>
            <person name="Rounsley S."/>
            <person name="Rokhsar D.S."/>
        </authorList>
    </citation>
    <scope>NUCLEOTIDE SEQUENCE [LARGE SCALE GENOMIC DNA]</scope>
    <source>
        <strain evidence="3">cv. AM560-2</strain>
    </source>
</reference>
<dbReference type="InterPro" id="IPR003676">
    <property type="entry name" value="SAUR_fam"/>
</dbReference>
<dbReference type="GO" id="GO:0009733">
    <property type="term" value="P:response to auxin"/>
    <property type="evidence" value="ECO:0007669"/>
    <property type="project" value="InterPro"/>
</dbReference>
<comment type="similarity">
    <text evidence="1">Belongs to the ARG7 family.</text>
</comment>
<gene>
    <name evidence="2" type="ORF">MANES_11G150600v8</name>
</gene>
<dbReference type="PANTHER" id="PTHR31374">
    <property type="entry name" value="AUXIN-INDUCED PROTEIN-LIKE-RELATED"/>
    <property type="match status" value="1"/>
</dbReference>
<proteinExistence type="inferred from homology"/>
<comment type="caution">
    <text evidence="2">The sequence shown here is derived from an EMBL/GenBank/DDBJ whole genome shotgun (WGS) entry which is preliminary data.</text>
</comment>
<evidence type="ECO:0000313" key="3">
    <source>
        <dbReference type="Proteomes" id="UP000091857"/>
    </source>
</evidence>
<protein>
    <recommendedName>
        <fullName evidence="4">SAUR family protein</fullName>
    </recommendedName>
</protein>
<dbReference type="EMBL" id="CM004397">
    <property type="protein sequence ID" value="OAY38077.1"/>
    <property type="molecule type" value="Genomic_DNA"/>
</dbReference>
<dbReference type="STRING" id="3983.A0A2C9V2P3"/>
<organism evidence="2 3">
    <name type="scientific">Manihot esculenta</name>
    <name type="common">Cassava</name>
    <name type="synonym">Jatropha manihot</name>
    <dbReference type="NCBI Taxonomy" id="3983"/>
    <lineage>
        <taxon>Eukaryota</taxon>
        <taxon>Viridiplantae</taxon>
        <taxon>Streptophyta</taxon>
        <taxon>Embryophyta</taxon>
        <taxon>Tracheophyta</taxon>
        <taxon>Spermatophyta</taxon>
        <taxon>Magnoliopsida</taxon>
        <taxon>eudicotyledons</taxon>
        <taxon>Gunneridae</taxon>
        <taxon>Pentapetalae</taxon>
        <taxon>rosids</taxon>
        <taxon>fabids</taxon>
        <taxon>Malpighiales</taxon>
        <taxon>Euphorbiaceae</taxon>
        <taxon>Crotonoideae</taxon>
        <taxon>Manihoteae</taxon>
        <taxon>Manihot</taxon>
    </lineage>
</organism>
<accession>A0A2C9V2P3</accession>
<dbReference type="OrthoDB" id="849006at2759"/>
<dbReference type="Proteomes" id="UP000091857">
    <property type="component" value="Chromosome 11"/>
</dbReference>
<name>A0A2C9V2P3_MANES</name>
<dbReference type="Gramene" id="Manes.11G150600.1.v8.1">
    <property type="protein sequence ID" value="Manes.11G150600.1.v8.1.CDS.1"/>
    <property type="gene ID" value="Manes.11G150600.v8.1"/>
</dbReference>
<dbReference type="Pfam" id="PF02519">
    <property type="entry name" value="Auxin_inducible"/>
    <property type="match status" value="1"/>
</dbReference>